<accession>A0ABS4AX32</accession>
<evidence type="ECO:0000256" key="1">
    <source>
        <dbReference type="SAM" id="SignalP"/>
    </source>
</evidence>
<keyword evidence="1" id="KW-0732">Signal</keyword>
<sequence length="120" mass="13805">MRKVLLLLLFLLPACAERWERPGATEAESEAAQARCTGIAAREIPPALVWTQVSAGYWEASRRECRTRHGQTECVYHPGRYNPPRYDWVDMNTGRRRAVRAACLAEEGFTYQGLRPLRLW</sequence>
<comment type="caution">
    <text evidence="2">The sequence shown here is derived from an EMBL/GenBank/DDBJ whole genome shotgun (WGS) entry which is preliminary data.</text>
</comment>
<evidence type="ECO:0000313" key="3">
    <source>
        <dbReference type="Proteomes" id="UP000680815"/>
    </source>
</evidence>
<dbReference type="Proteomes" id="UP000680815">
    <property type="component" value="Unassembled WGS sequence"/>
</dbReference>
<dbReference type="EMBL" id="JAGIYZ010000019">
    <property type="protein sequence ID" value="MBP0465847.1"/>
    <property type="molecule type" value="Genomic_DNA"/>
</dbReference>
<protein>
    <recommendedName>
        <fullName evidence="4">Lipoprotein</fullName>
    </recommendedName>
</protein>
<reference evidence="2 3" key="1">
    <citation type="submission" date="2021-03" db="EMBL/GenBank/DDBJ databases">
        <authorList>
            <person name="So Y."/>
        </authorList>
    </citation>
    <scope>NUCLEOTIDE SEQUENCE [LARGE SCALE GENOMIC DNA]</scope>
    <source>
        <strain evidence="2 3">PWR1</strain>
    </source>
</reference>
<evidence type="ECO:0000313" key="2">
    <source>
        <dbReference type="EMBL" id="MBP0465847.1"/>
    </source>
</evidence>
<dbReference type="RefSeq" id="WP_209353233.1">
    <property type="nucleotide sequence ID" value="NZ_JAGIYZ010000019.1"/>
</dbReference>
<gene>
    <name evidence="2" type="ORF">J5Y09_18115</name>
</gene>
<proteinExistence type="predicted"/>
<keyword evidence="3" id="KW-1185">Reference proteome</keyword>
<organism evidence="2 3">
    <name type="scientific">Roseomonas nitratireducens</name>
    <dbReference type="NCBI Taxonomy" id="2820810"/>
    <lineage>
        <taxon>Bacteria</taxon>
        <taxon>Pseudomonadati</taxon>
        <taxon>Pseudomonadota</taxon>
        <taxon>Alphaproteobacteria</taxon>
        <taxon>Acetobacterales</taxon>
        <taxon>Roseomonadaceae</taxon>
        <taxon>Roseomonas</taxon>
    </lineage>
</organism>
<name>A0ABS4AX32_9PROT</name>
<feature type="chain" id="PRO_5046505597" description="Lipoprotein" evidence="1">
    <location>
        <begin position="17"/>
        <end position="120"/>
    </location>
</feature>
<feature type="signal peptide" evidence="1">
    <location>
        <begin position="1"/>
        <end position="16"/>
    </location>
</feature>
<evidence type="ECO:0008006" key="4">
    <source>
        <dbReference type="Google" id="ProtNLM"/>
    </source>
</evidence>